<keyword evidence="11 12" id="KW-0472">Membrane</keyword>
<comment type="subcellular location">
    <subcellularLocation>
        <location evidence="12">Cell membrane</location>
        <topology evidence="12">Peripheral membrane protein</topology>
    </subcellularLocation>
</comment>
<feature type="binding site" evidence="12">
    <location>
        <position position="68"/>
    </location>
    <ligand>
        <name>[4Fe-4S] cluster</name>
        <dbReference type="ChEBI" id="CHEBI:49883"/>
        <label>1</label>
    </ligand>
</feature>
<evidence type="ECO:0000256" key="9">
    <source>
        <dbReference type="ARBA" id="ARBA00023027"/>
    </source>
</evidence>
<dbReference type="RefSeq" id="WP_012625283.1">
    <property type="nucleotide sequence ID" value="NZ_BAAFSG010000001.1"/>
</dbReference>
<dbReference type="EMBL" id="BAAFSG010000001">
    <property type="protein sequence ID" value="GAB1253170.1"/>
    <property type="molecule type" value="Genomic_DNA"/>
</dbReference>
<keyword evidence="9 12" id="KW-0520">NAD</keyword>
<evidence type="ECO:0000313" key="14">
    <source>
        <dbReference type="EMBL" id="GAB1253170.1"/>
    </source>
</evidence>
<dbReference type="NCBIfam" id="NF004538">
    <property type="entry name" value="PRK05888.1-4"/>
    <property type="match status" value="1"/>
</dbReference>
<dbReference type="InterPro" id="IPR010226">
    <property type="entry name" value="NADH_quinone_OxRdtase_chainI"/>
</dbReference>
<feature type="binding site" evidence="12">
    <location>
        <position position="113"/>
    </location>
    <ligand>
        <name>[4Fe-4S] cluster</name>
        <dbReference type="ChEBI" id="CHEBI:49883"/>
        <label>2</label>
    </ligand>
</feature>
<evidence type="ECO:0000256" key="3">
    <source>
        <dbReference type="ARBA" id="ARBA00022719"/>
    </source>
</evidence>
<dbReference type="InterPro" id="IPR017896">
    <property type="entry name" value="4Fe4S_Fe-S-bd"/>
</dbReference>
<gene>
    <name evidence="12" type="primary">nuoI</name>
    <name evidence="14" type="ORF">Defa_06570</name>
</gene>
<feature type="binding site" evidence="12">
    <location>
        <position position="107"/>
    </location>
    <ligand>
        <name>[4Fe-4S] cluster</name>
        <dbReference type="ChEBI" id="CHEBI:49883"/>
        <label>2</label>
    </ligand>
</feature>
<accession>A0ABQ0E629</accession>
<keyword evidence="15" id="KW-1185">Reference proteome</keyword>
<keyword evidence="8 12" id="KW-0411">Iron-sulfur</keyword>
<evidence type="ECO:0000256" key="2">
    <source>
        <dbReference type="ARBA" id="ARBA00022485"/>
    </source>
</evidence>
<dbReference type="Proteomes" id="UP001628192">
    <property type="component" value="Unassembled WGS sequence"/>
</dbReference>
<evidence type="ECO:0000256" key="1">
    <source>
        <dbReference type="ARBA" id="ARBA00022475"/>
    </source>
</evidence>
<keyword evidence="4 12" id="KW-0479">Metal-binding</keyword>
<keyword evidence="6 12" id="KW-1278">Translocase</keyword>
<dbReference type="Gene3D" id="3.30.70.3270">
    <property type="match status" value="1"/>
</dbReference>
<dbReference type="NCBIfam" id="TIGR01971">
    <property type="entry name" value="NuoI"/>
    <property type="match status" value="1"/>
</dbReference>
<feature type="binding site" evidence="12">
    <location>
        <position position="74"/>
    </location>
    <ligand>
        <name>[4Fe-4S] cluster</name>
        <dbReference type="ChEBI" id="CHEBI:49883"/>
        <label>1</label>
    </ligand>
</feature>
<proteinExistence type="inferred from homology"/>
<keyword evidence="3 12" id="KW-0874">Quinone</keyword>
<sequence>MQVQYKPRRNWLQTLLQTEIAQGLALTLRHMFRKPVTQQYPDEKPVVAAGFRGRHALVRDAESGGSRCVACMRCARVCPSHCIRIRSHRSVDGSRKVDAYVIDALRCIYCGYCAEVCPVNAIVLTEIYAYAGRTRQEFVFDEAHLLRNWDEFAAEKGSLEGYVNPLSRPRNALQRFLPAPKRKEHVSAEWSGEEQWVGQHWQAGKLRNETAHGIANMWESAAPGLAKAPADTAE</sequence>
<keyword evidence="7 12" id="KW-0408">Iron</keyword>
<comment type="similarity">
    <text evidence="12">Belongs to the complex I 23 kDa subunit family.</text>
</comment>
<name>A0ABQ0E629_9BACT</name>
<dbReference type="EC" id="7.1.1.-" evidence="12"/>
<comment type="caution">
    <text evidence="14">The sequence shown here is derived from an EMBL/GenBank/DDBJ whole genome shotgun (WGS) entry which is preliminary data.</text>
</comment>
<comment type="subunit">
    <text evidence="12">NDH-1 is composed of 14 different subunits. Subunits NuoA, H, J, K, L, M, N constitute the membrane sector of the complex.</text>
</comment>
<evidence type="ECO:0000256" key="11">
    <source>
        <dbReference type="ARBA" id="ARBA00023136"/>
    </source>
</evidence>
<dbReference type="PROSITE" id="PS00198">
    <property type="entry name" value="4FE4S_FER_1"/>
    <property type="match status" value="1"/>
</dbReference>
<evidence type="ECO:0000313" key="15">
    <source>
        <dbReference type="Proteomes" id="UP001628192"/>
    </source>
</evidence>
<dbReference type="SUPFAM" id="SSF54862">
    <property type="entry name" value="4Fe-4S ferredoxins"/>
    <property type="match status" value="1"/>
</dbReference>
<dbReference type="PANTHER" id="PTHR10849">
    <property type="entry name" value="NADH DEHYDROGENASE UBIQUINONE IRON-SULFUR PROTEIN 8, MITOCHONDRIAL"/>
    <property type="match status" value="1"/>
</dbReference>
<comment type="function">
    <text evidence="12">NDH-1 shuttles electrons from NADH, via FMN and iron-sulfur (Fe-S) centers, to quinones in the respiratory chain. The immediate electron acceptor for the enzyme in this species is believed to be ubiquinone. Couples the redox reaction to proton translocation (for every two electrons transferred, four hydrogen ions are translocated across the cytoplasmic membrane), and thus conserves the redox energy in a proton gradient.</text>
</comment>
<dbReference type="PROSITE" id="PS51379">
    <property type="entry name" value="4FE4S_FER_2"/>
    <property type="match status" value="2"/>
</dbReference>
<evidence type="ECO:0000256" key="8">
    <source>
        <dbReference type="ARBA" id="ARBA00023014"/>
    </source>
</evidence>
<evidence type="ECO:0000256" key="6">
    <source>
        <dbReference type="ARBA" id="ARBA00022967"/>
    </source>
</evidence>
<comment type="catalytic activity">
    <reaction evidence="12">
        <text>a quinone + NADH + 5 H(+)(in) = a quinol + NAD(+) + 4 H(+)(out)</text>
        <dbReference type="Rhea" id="RHEA:57888"/>
        <dbReference type="ChEBI" id="CHEBI:15378"/>
        <dbReference type="ChEBI" id="CHEBI:24646"/>
        <dbReference type="ChEBI" id="CHEBI:57540"/>
        <dbReference type="ChEBI" id="CHEBI:57945"/>
        <dbReference type="ChEBI" id="CHEBI:132124"/>
    </reaction>
</comment>
<dbReference type="PANTHER" id="PTHR10849:SF24">
    <property type="entry name" value="NADH-QUINONE OXIDOREDUCTASE SUBUNIT I 2"/>
    <property type="match status" value="1"/>
</dbReference>
<evidence type="ECO:0000256" key="4">
    <source>
        <dbReference type="ARBA" id="ARBA00022723"/>
    </source>
</evidence>
<keyword evidence="5" id="KW-0677">Repeat</keyword>
<keyword evidence="1 12" id="KW-1003">Cell membrane</keyword>
<feature type="binding site" evidence="12">
    <location>
        <position position="78"/>
    </location>
    <ligand>
        <name>[4Fe-4S] cluster</name>
        <dbReference type="ChEBI" id="CHEBI:49883"/>
        <label>2</label>
    </ligand>
</feature>
<feature type="binding site" evidence="12">
    <location>
        <position position="110"/>
    </location>
    <ligand>
        <name>[4Fe-4S] cluster</name>
        <dbReference type="ChEBI" id="CHEBI:49883"/>
        <label>2</label>
    </ligand>
</feature>
<feature type="domain" description="4Fe-4S ferredoxin-type" evidence="13">
    <location>
        <begin position="98"/>
        <end position="127"/>
    </location>
</feature>
<reference evidence="14 15" key="1">
    <citation type="journal article" date="2025" name="Int. J. Syst. Evol. Microbiol.">
        <title>Desulfovibrio falkowii sp. nov., Porphyromonas miyakawae sp. nov., Mediterraneibacter flintii sp. nov. and Owariibacterium komagatae gen. nov., sp. nov., isolated from human faeces.</title>
        <authorList>
            <person name="Hamaguchi T."/>
            <person name="Ohara M."/>
            <person name="Hisatomi A."/>
            <person name="Sekiguchi K."/>
            <person name="Takeda J.I."/>
            <person name="Ueyama J."/>
            <person name="Ito M."/>
            <person name="Nishiwaki H."/>
            <person name="Ogi T."/>
            <person name="Hirayama M."/>
            <person name="Ohkuma M."/>
            <person name="Sakamoto M."/>
            <person name="Ohno K."/>
        </authorList>
    </citation>
    <scope>NUCLEOTIDE SEQUENCE [LARGE SCALE GENOMIC DNA]</scope>
    <source>
        <strain evidence="14 15">13CB8C</strain>
    </source>
</reference>
<comment type="cofactor">
    <cofactor evidence="12">
        <name>[4Fe-4S] cluster</name>
        <dbReference type="ChEBI" id="CHEBI:49883"/>
    </cofactor>
    <text evidence="12">Binds 2 [4Fe-4S] clusters per subunit.</text>
</comment>
<feature type="binding site" evidence="12">
    <location>
        <position position="71"/>
    </location>
    <ligand>
        <name>[4Fe-4S] cluster</name>
        <dbReference type="ChEBI" id="CHEBI:49883"/>
        <label>1</label>
    </ligand>
</feature>
<keyword evidence="10 12" id="KW-0830">Ubiquinone</keyword>
<evidence type="ECO:0000256" key="7">
    <source>
        <dbReference type="ARBA" id="ARBA00023004"/>
    </source>
</evidence>
<organism evidence="14 15">
    <name type="scientific">Desulfovibrio falkowii</name>
    <dbReference type="NCBI Taxonomy" id="3136602"/>
    <lineage>
        <taxon>Bacteria</taxon>
        <taxon>Pseudomonadati</taxon>
        <taxon>Thermodesulfobacteriota</taxon>
        <taxon>Desulfovibrionia</taxon>
        <taxon>Desulfovibrionales</taxon>
        <taxon>Desulfovibrionaceae</taxon>
        <taxon>Desulfovibrio</taxon>
    </lineage>
</organism>
<keyword evidence="2 12" id="KW-0004">4Fe-4S</keyword>
<dbReference type="InterPro" id="IPR017900">
    <property type="entry name" value="4Fe4S_Fe_S_CS"/>
</dbReference>
<feature type="binding site" evidence="12">
    <location>
        <position position="117"/>
    </location>
    <ligand>
        <name>[4Fe-4S] cluster</name>
        <dbReference type="ChEBI" id="CHEBI:49883"/>
        <label>1</label>
    </ligand>
</feature>
<evidence type="ECO:0000256" key="12">
    <source>
        <dbReference type="HAMAP-Rule" id="MF_01351"/>
    </source>
</evidence>
<evidence type="ECO:0000259" key="13">
    <source>
        <dbReference type="PROSITE" id="PS51379"/>
    </source>
</evidence>
<evidence type="ECO:0000256" key="10">
    <source>
        <dbReference type="ARBA" id="ARBA00023075"/>
    </source>
</evidence>
<dbReference type="Pfam" id="PF12838">
    <property type="entry name" value="Fer4_7"/>
    <property type="match status" value="1"/>
</dbReference>
<protein>
    <recommendedName>
        <fullName evidence="12">NADH-quinone oxidoreductase subunit I</fullName>
        <ecNumber evidence="12">7.1.1.-</ecNumber>
    </recommendedName>
    <alternativeName>
        <fullName evidence="12">NADH dehydrogenase I subunit I</fullName>
    </alternativeName>
    <alternativeName>
        <fullName evidence="12">NDH-1 subunit I</fullName>
    </alternativeName>
</protein>
<dbReference type="HAMAP" id="MF_01351">
    <property type="entry name" value="NDH1_NuoI"/>
    <property type="match status" value="1"/>
</dbReference>
<feature type="domain" description="4Fe-4S ferredoxin-type" evidence="13">
    <location>
        <begin position="59"/>
        <end position="88"/>
    </location>
</feature>
<evidence type="ECO:0000256" key="5">
    <source>
        <dbReference type="ARBA" id="ARBA00022737"/>
    </source>
</evidence>